<feature type="compositionally biased region" description="Basic and acidic residues" evidence="1">
    <location>
        <begin position="231"/>
        <end position="245"/>
    </location>
</feature>
<feature type="compositionally biased region" description="Gly residues" evidence="1">
    <location>
        <begin position="194"/>
        <end position="203"/>
    </location>
</feature>
<sequence>MFPPRGGARRPRRSERSAERAVTACGPGPQRYRTSSGGFLRPLPAAGPPPPPPLRRRSERPAASCGPAARPAPGAPRRPGAAQAAPSPPPPADSALYLETSARRILLATGPRARPTGKAPPPGGVPAPRRPRQRRWAGAGGPAALRRPRSSRSALGPRLRSPKMGLNLCAALWERRGHAPAALTSWPGAAQGSPAGGGAGQRGVRGDGWDVAPRAEPPPPWGMVAPGRARARPEESAWPRRRAGERPLAAGPRWARGSRWSGAKAGKSSGARQR</sequence>
<keyword evidence="2" id="KW-1185">Reference proteome</keyword>
<name>A0A7R5L5T2_9PASS</name>
<dbReference type="Proteomes" id="UP000504627">
    <property type="component" value="Unplaced"/>
</dbReference>
<gene>
    <name evidence="3" type="primary">LOC120324982</name>
</gene>
<proteinExistence type="predicted"/>
<protein>
    <submittedName>
        <fullName evidence="3">Proline-rich protein 2-like</fullName>
    </submittedName>
</protein>
<evidence type="ECO:0000313" key="2">
    <source>
        <dbReference type="Proteomes" id="UP000504627"/>
    </source>
</evidence>
<reference evidence="3" key="1">
    <citation type="submission" date="2025-08" db="UniProtKB">
        <authorList>
            <consortium name="RefSeq"/>
        </authorList>
    </citation>
    <scope>IDENTIFICATION</scope>
    <source>
        <tissue evidence="3">Muscle</tissue>
    </source>
</reference>
<dbReference type="InParanoid" id="A0A7R5L5T2"/>
<feature type="region of interest" description="Disordered" evidence="1">
    <location>
        <begin position="183"/>
        <end position="274"/>
    </location>
</feature>
<evidence type="ECO:0000313" key="3">
    <source>
        <dbReference type="RefSeq" id="XP_039245912.1"/>
    </source>
</evidence>
<evidence type="ECO:0000256" key="1">
    <source>
        <dbReference type="SAM" id="MobiDB-lite"/>
    </source>
</evidence>
<organism evidence="2 3">
    <name type="scientific">Pipra filicauda</name>
    <name type="common">Wire-tailed manakin</name>
    <dbReference type="NCBI Taxonomy" id="649802"/>
    <lineage>
        <taxon>Eukaryota</taxon>
        <taxon>Metazoa</taxon>
        <taxon>Chordata</taxon>
        <taxon>Craniata</taxon>
        <taxon>Vertebrata</taxon>
        <taxon>Euteleostomi</taxon>
        <taxon>Archelosauria</taxon>
        <taxon>Archosauria</taxon>
        <taxon>Dinosauria</taxon>
        <taxon>Saurischia</taxon>
        <taxon>Theropoda</taxon>
        <taxon>Coelurosauria</taxon>
        <taxon>Aves</taxon>
        <taxon>Neognathae</taxon>
        <taxon>Neoaves</taxon>
        <taxon>Telluraves</taxon>
        <taxon>Australaves</taxon>
        <taxon>Passeriformes</taxon>
        <taxon>Pipridae</taxon>
        <taxon>Pipra</taxon>
    </lineage>
</organism>
<dbReference type="GeneID" id="120324982"/>
<accession>A0A7R5L5T2</accession>
<dbReference type="RefSeq" id="XP_039245912.1">
    <property type="nucleotide sequence ID" value="XM_039389978.1"/>
</dbReference>
<feature type="compositionally biased region" description="Low complexity" evidence="1">
    <location>
        <begin position="61"/>
        <end position="85"/>
    </location>
</feature>
<dbReference type="AlphaFoldDB" id="A0A7R5L5T2"/>
<feature type="region of interest" description="Disordered" evidence="1">
    <location>
        <begin position="1"/>
        <end position="161"/>
    </location>
</feature>